<dbReference type="InterPro" id="IPR027805">
    <property type="entry name" value="Transposase_HTH_dom"/>
</dbReference>
<sequence length="133" mass="15377">MKNPYDYINQNPERCQRMFGLGYQEFSDLIAVIVSNQSARKDQLSPAKVYINAPGGCPPKLSEAEEVSLCLLYLRQYPTFELLGLHYDVCESTAHDIYHRWVLRLRHHLPSSWLEELGDDPEQLAWLQAILAE</sequence>
<dbReference type="Proteomes" id="UP000615026">
    <property type="component" value="Unassembled WGS sequence"/>
</dbReference>
<evidence type="ECO:0000313" key="3">
    <source>
        <dbReference type="Proteomes" id="UP000615026"/>
    </source>
</evidence>
<protein>
    <submittedName>
        <fullName evidence="2">Transposase family protein</fullName>
    </submittedName>
</protein>
<name>A0A929FBG9_LEPEC</name>
<dbReference type="RefSeq" id="WP_193996578.1">
    <property type="nucleotide sequence ID" value="NZ_JADEXP010000513.1"/>
</dbReference>
<proteinExistence type="predicted"/>
<gene>
    <name evidence="2" type="ORF">IQ260_29250</name>
</gene>
<dbReference type="Pfam" id="PF13613">
    <property type="entry name" value="HTH_Tnp_4"/>
    <property type="match status" value="1"/>
</dbReference>
<reference evidence="2" key="1">
    <citation type="submission" date="2020-10" db="EMBL/GenBank/DDBJ databases">
        <authorList>
            <person name="Castelo-Branco R."/>
            <person name="Eusebio N."/>
            <person name="Adriana R."/>
            <person name="Vieira A."/>
            <person name="Brugerolle De Fraissinette N."/>
            <person name="Rezende De Castro R."/>
            <person name="Schneider M.P."/>
            <person name="Vasconcelos V."/>
            <person name="Leao P.N."/>
        </authorList>
    </citation>
    <scope>NUCLEOTIDE SEQUENCE</scope>
    <source>
        <strain evidence="2">LEGE 11479</strain>
    </source>
</reference>
<comment type="caution">
    <text evidence="2">The sequence shown here is derived from an EMBL/GenBank/DDBJ whole genome shotgun (WGS) entry which is preliminary data.</text>
</comment>
<dbReference type="EMBL" id="JADEXP010000513">
    <property type="protein sequence ID" value="MBE9070731.1"/>
    <property type="molecule type" value="Genomic_DNA"/>
</dbReference>
<feature type="domain" description="Transposase Helix-turn-helix" evidence="1">
    <location>
        <begin position="60"/>
        <end position="110"/>
    </location>
</feature>
<evidence type="ECO:0000259" key="1">
    <source>
        <dbReference type="Pfam" id="PF13613"/>
    </source>
</evidence>
<organism evidence="2 3">
    <name type="scientific">Leptolyngbya cf. ectocarpi LEGE 11479</name>
    <dbReference type="NCBI Taxonomy" id="1828722"/>
    <lineage>
        <taxon>Bacteria</taxon>
        <taxon>Bacillati</taxon>
        <taxon>Cyanobacteriota</taxon>
        <taxon>Cyanophyceae</taxon>
        <taxon>Leptolyngbyales</taxon>
        <taxon>Leptolyngbyaceae</taxon>
        <taxon>Leptolyngbya group</taxon>
        <taxon>Leptolyngbya</taxon>
    </lineage>
</organism>
<keyword evidence="3" id="KW-1185">Reference proteome</keyword>
<dbReference type="AlphaFoldDB" id="A0A929FBG9"/>
<evidence type="ECO:0000313" key="2">
    <source>
        <dbReference type="EMBL" id="MBE9070731.1"/>
    </source>
</evidence>
<accession>A0A929FBG9</accession>